<keyword evidence="2" id="KW-0689">Ribosomal protein</keyword>
<protein>
    <recommendedName>
        <fullName evidence="5">60S ribosomal protein L31</fullName>
    </recommendedName>
</protein>
<dbReference type="CDD" id="cd00463">
    <property type="entry name" value="Ribosomal_L31e"/>
    <property type="match status" value="1"/>
</dbReference>
<proteinExistence type="inferred from homology"/>
<dbReference type="GO" id="GO:0022625">
    <property type="term" value="C:cytosolic large ribosomal subunit"/>
    <property type="evidence" value="ECO:0007669"/>
    <property type="project" value="TreeGrafter"/>
</dbReference>
<evidence type="ECO:0000256" key="2">
    <source>
        <dbReference type="ARBA" id="ARBA00022980"/>
    </source>
</evidence>
<dbReference type="InterPro" id="IPR000054">
    <property type="entry name" value="Ribosomal_eL31"/>
</dbReference>
<dbReference type="PANTHER" id="PTHR10956">
    <property type="entry name" value="60S RIBOSOMAL PROTEIN L31"/>
    <property type="match status" value="1"/>
</dbReference>
<evidence type="ECO:0008006" key="5">
    <source>
        <dbReference type="Google" id="ProtNLM"/>
    </source>
</evidence>
<dbReference type="Gene3D" id="3.10.440.10">
    <property type="match status" value="1"/>
</dbReference>
<dbReference type="SMART" id="SM01380">
    <property type="entry name" value="Ribosomal_L31e"/>
    <property type="match status" value="1"/>
</dbReference>
<name>A0A7S3U2V9_9SPIT</name>
<sequence length="117" mass="13982">MGRDGQNKEMQPACRDYTLNMHKRLQGIQFKKRAPRAIRDIKRFATKEMFTKDVRVDTALNRFIWMKGIRNVPRKVRVRVTRKRNENEDAKEKFYSLVQHVPVADFTKLQTQKVSDM</sequence>
<dbReference type="AlphaFoldDB" id="A0A7S3U2V9"/>
<dbReference type="InterPro" id="IPR023621">
    <property type="entry name" value="Ribosomal_eL31_dom_sf"/>
</dbReference>
<dbReference type="EMBL" id="HBIQ01106354">
    <property type="protein sequence ID" value="CAE0601557.1"/>
    <property type="molecule type" value="Transcribed_RNA"/>
</dbReference>
<dbReference type="FunFam" id="3.10.440.10:FF:000001">
    <property type="entry name" value="60S ribosomal protein L31"/>
    <property type="match status" value="1"/>
</dbReference>
<keyword evidence="3" id="KW-0687">Ribonucleoprotein</keyword>
<evidence type="ECO:0000256" key="1">
    <source>
        <dbReference type="ARBA" id="ARBA00010808"/>
    </source>
</evidence>
<evidence type="ECO:0000256" key="3">
    <source>
        <dbReference type="ARBA" id="ARBA00023274"/>
    </source>
</evidence>
<dbReference type="SUPFAM" id="SSF54575">
    <property type="entry name" value="Ribosomal protein L31e"/>
    <property type="match status" value="1"/>
</dbReference>
<dbReference type="Pfam" id="PF01198">
    <property type="entry name" value="Ribosomal_L31e"/>
    <property type="match status" value="1"/>
</dbReference>
<accession>A0A7S3U2V9</accession>
<gene>
    <name evidence="4" type="ORF">SACU0126_LOCUS33786</name>
</gene>
<reference evidence="4" key="1">
    <citation type="submission" date="2021-01" db="EMBL/GenBank/DDBJ databases">
        <authorList>
            <person name="Corre E."/>
            <person name="Pelletier E."/>
            <person name="Niang G."/>
            <person name="Scheremetjew M."/>
            <person name="Finn R."/>
            <person name="Kale V."/>
            <person name="Holt S."/>
            <person name="Cochrane G."/>
            <person name="Meng A."/>
            <person name="Brown T."/>
            <person name="Cohen L."/>
        </authorList>
    </citation>
    <scope>NUCLEOTIDE SEQUENCE</scope>
    <source>
        <strain evidence="4">SPMC142</strain>
    </source>
</reference>
<dbReference type="PROSITE" id="PS01144">
    <property type="entry name" value="RIBOSOMAL_L31E"/>
    <property type="match status" value="1"/>
</dbReference>
<evidence type="ECO:0000313" key="4">
    <source>
        <dbReference type="EMBL" id="CAE0601557.1"/>
    </source>
</evidence>
<dbReference type="GO" id="GO:0002181">
    <property type="term" value="P:cytoplasmic translation"/>
    <property type="evidence" value="ECO:0007669"/>
    <property type="project" value="TreeGrafter"/>
</dbReference>
<dbReference type="PANTHER" id="PTHR10956:SF0">
    <property type="entry name" value="60S RIBOSOMAL PROTEIN L31"/>
    <property type="match status" value="1"/>
</dbReference>
<dbReference type="InterPro" id="IPR020052">
    <property type="entry name" value="Ribosomal_eL31_CS"/>
</dbReference>
<organism evidence="4">
    <name type="scientific">Strombidinopsis acuminata</name>
    <dbReference type="NCBI Taxonomy" id="141414"/>
    <lineage>
        <taxon>Eukaryota</taxon>
        <taxon>Sar</taxon>
        <taxon>Alveolata</taxon>
        <taxon>Ciliophora</taxon>
        <taxon>Intramacronucleata</taxon>
        <taxon>Spirotrichea</taxon>
        <taxon>Choreotrichia</taxon>
        <taxon>Choreotrichida</taxon>
        <taxon>Strombidinopsidae</taxon>
        <taxon>Strombidinopsis</taxon>
    </lineage>
</organism>
<comment type="similarity">
    <text evidence="1">Belongs to the eukaryotic ribosomal protein eL31 family.</text>
</comment>
<dbReference type="GO" id="GO:0003735">
    <property type="term" value="F:structural constituent of ribosome"/>
    <property type="evidence" value="ECO:0007669"/>
    <property type="project" value="InterPro"/>
</dbReference>